<dbReference type="RefSeq" id="WP_189451098.1">
    <property type="nucleotide sequence ID" value="NZ_BMXY01000005.1"/>
</dbReference>
<name>A0ABQ3C7J8_9GAMM</name>
<dbReference type="SUPFAM" id="SSF56349">
    <property type="entry name" value="DNA breaking-rejoining enzymes"/>
    <property type="match status" value="1"/>
</dbReference>
<evidence type="ECO:0000313" key="2">
    <source>
        <dbReference type="EMBL" id="GGZ72137.1"/>
    </source>
</evidence>
<dbReference type="Gene3D" id="1.10.443.10">
    <property type="entry name" value="Intergrase catalytic core"/>
    <property type="match status" value="1"/>
</dbReference>
<comment type="caution">
    <text evidence="2">The sequence shown here is derived from an EMBL/GenBank/DDBJ whole genome shotgun (WGS) entry which is preliminary data.</text>
</comment>
<sequence>MKVNSDDMAPLWALLPGELEDVPLRGRTLLMDVLRQLDAAELRGVLTAPEDSCAPKRIRNYVLSYLAREGLVGGAAPSRDPEEVAEAIDVLELCLKRHRDTEGNADAGLLVPVVPGPPPLPDGMVFGLEHRQAIDARLLDLATSASTPQVRVGMLAYLLVTRSGLCSMPLIAAALGALAENVPVAGTDTMIWVTIDAETNGQAQSRRVFLDPATLASWTVTREFIEQQLKGHGRREGRKRATHLVRSGLDALWCAAFDVRPPARWANHLMHATAAEVQLDSVPLIAGYARGTVIASSWDEVQWRRLLGCETPAKAAKAGRRVESESSLTRYEQPEEELAVAFPADADDFLIRLRTVLSRPDSRRADVLSDLDDLAAAEPLGSTRRALVGWLRELAVARKGYKPARLSTLRYYQSTLGTRLLGILPRRLEALSGEDLIDLFEEIVDTAPTEQVARRLRNLLRRFHAYCVKQDHRIAPDLKLGVSSGGAQPVSAWHLTQPEYRDALRYLGRVPALDEPDRLAAQVFLTLAYRFGLRRAEILGLTLADVYGGNADCDLEIRSNSSRSLKTASARRRLPLSLLEVDERKALSRLVEPQHERIRSEARNASALLGPHATEAESKARRTAHIRQQLAHSFLFLKEEDLATPVAAIANHRLPNHVVRAIRYVTGDKQLHLHHLRHAFCTRNVLGVLHEGLPEAAWRALPAFIQDMKDEADAFHAAVFAHVGRRARRGTIVGIAAGHNSEAVTLRHYVHGLDLMLHAVLVAARPWQRRTREADASRSAAPDLNHQQARLVSALFGKSTQTRPADGEGLRWMLRQALKRGVNAHILAQRDSTRSSAHVPSPAWTLEQPELAKAPGKPATLVQRNAMRVLLRHLDIGFTANTAVAAHAFETLASNLAKNGWARLRGQQARVLRDDFDRAFGPALKLEYRVPHSQAGRRVREEPSARQLDAWLAKDEARIDVRIADPTAEPGAERQHASLTVAWTLRAVQAWQAGVHVC</sequence>
<evidence type="ECO:0000313" key="3">
    <source>
        <dbReference type="Proteomes" id="UP000643403"/>
    </source>
</evidence>
<accession>A0ABQ3C7J8</accession>
<keyword evidence="3" id="KW-1185">Reference proteome</keyword>
<dbReference type="EMBL" id="BMXY01000005">
    <property type="protein sequence ID" value="GGZ72137.1"/>
    <property type="molecule type" value="Genomic_DNA"/>
</dbReference>
<dbReference type="Proteomes" id="UP000643403">
    <property type="component" value="Unassembled WGS sequence"/>
</dbReference>
<dbReference type="InterPro" id="IPR013762">
    <property type="entry name" value="Integrase-like_cat_sf"/>
</dbReference>
<dbReference type="InterPro" id="IPR011010">
    <property type="entry name" value="DNA_brk_join_enz"/>
</dbReference>
<evidence type="ECO:0008006" key="4">
    <source>
        <dbReference type="Google" id="ProtNLM"/>
    </source>
</evidence>
<protein>
    <recommendedName>
        <fullName evidence="4">Phage integrase family protein</fullName>
    </recommendedName>
</protein>
<gene>
    <name evidence="2" type="ORF">GCM10008101_28000</name>
</gene>
<reference evidence="3" key="1">
    <citation type="journal article" date="2019" name="Int. J. Syst. Evol. Microbiol.">
        <title>The Global Catalogue of Microorganisms (GCM) 10K type strain sequencing project: providing services to taxonomists for standard genome sequencing and annotation.</title>
        <authorList>
            <consortium name="The Broad Institute Genomics Platform"/>
            <consortium name="The Broad Institute Genome Sequencing Center for Infectious Disease"/>
            <person name="Wu L."/>
            <person name="Ma J."/>
        </authorList>
    </citation>
    <scope>NUCLEOTIDE SEQUENCE [LARGE SCALE GENOMIC DNA]</scope>
    <source>
        <strain evidence="3">KCTC 22558</strain>
    </source>
</reference>
<keyword evidence="1" id="KW-0233">DNA recombination</keyword>
<proteinExistence type="predicted"/>
<evidence type="ECO:0000256" key="1">
    <source>
        <dbReference type="ARBA" id="ARBA00023172"/>
    </source>
</evidence>
<organism evidence="2 3">
    <name type="scientific">Cognatilysobacter xinjiangensis</name>
    <dbReference type="NCBI Taxonomy" id="546892"/>
    <lineage>
        <taxon>Bacteria</taxon>
        <taxon>Pseudomonadati</taxon>
        <taxon>Pseudomonadota</taxon>
        <taxon>Gammaproteobacteria</taxon>
        <taxon>Lysobacterales</taxon>
        <taxon>Lysobacteraceae</taxon>
        <taxon>Cognatilysobacter</taxon>
    </lineage>
</organism>